<keyword evidence="2" id="KW-0276">Fatty acid metabolism</keyword>
<dbReference type="Proteomes" id="UP000234190">
    <property type="component" value="Unassembled WGS sequence"/>
</dbReference>
<evidence type="ECO:0000256" key="3">
    <source>
        <dbReference type="ARBA" id="ARBA00022946"/>
    </source>
</evidence>
<protein>
    <recommendedName>
        <fullName evidence="6">Enoyl-CoA hydratase domain-containing protein 3, mitochondrial</fullName>
    </recommendedName>
</protein>
<dbReference type="SUPFAM" id="SSF52096">
    <property type="entry name" value="ClpP/crotonase"/>
    <property type="match status" value="1"/>
</dbReference>
<sequence>MTTESPLLLVDRTNDVLTLTLNRPDQFNALSEELLGELQDALDAAAQDEALRCVVLAAAGRAFCAGHDLKQMRATPDQHYYQRLFAQCGRVMQSIVNLPVPVIAKVHGTATAAGCQLVASCDLAVASDSAKFAVSGINVGLFCSTPAVALTRNVPAKKAFEMLVTGQFISAADAVGHGLVNHAVAADQLDAAVNSLVDAICSKSPVAVRTGKAMYHRQRGMNLSDAYDFAGQVMAENMMADDVSEGIDAFMQKRTPVWKGR</sequence>
<dbReference type="EMBL" id="PDNW01000011">
    <property type="protein sequence ID" value="PLC49298.1"/>
    <property type="molecule type" value="Genomic_DNA"/>
</dbReference>
<dbReference type="GO" id="GO:0006631">
    <property type="term" value="P:fatty acid metabolic process"/>
    <property type="evidence" value="ECO:0007669"/>
    <property type="project" value="UniProtKB-KW"/>
</dbReference>
<evidence type="ECO:0000313" key="8">
    <source>
        <dbReference type="Proteomes" id="UP000234190"/>
    </source>
</evidence>
<dbReference type="PANTHER" id="PTHR43602">
    <property type="match status" value="1"/>
</dbReference>
<dbReference type="InterPro" id="IPR001753">
    <property type="entry name" value="Enoyl-CoA_hydra/iso"/>
</dbReference>
<evidence type="ECO:0000313" key="7">
    <source>
        <dbReference type="EMBL" id="PLC49298.1"/>
    </source>
</evidence>
<evidence type="ECO:0000256" key="6">
    <source>
        <dbReference type="ARBA" id="ARBA00040545"/>
    </source>
</evidence>
<comment type="similarity">
    <text evidence="1">Belongs to the enoyl-CoA hydratase/isomerase family.</text>
</comment>
<dbReference type="Gene3D" id="1.10.12.10">
    <property type="entry name" value="Lyase 2-enoyl-coa Hydratase, Chain A, domain 2"/>
    <property type="match status" value="1"/>
</dbReference>
<comment type="function">
    <text evidence="5">May play a role in fatty acid biosynthesis and insulin sensitivity.</text>
</comment>
<accession>A0A2N4U2Q7</accession>
<name>A0A2N4U2Q7_9BURK</name>
<evidence type="ECO:0000256" key="2">
    <source>
        <dbReference type="ARBA" id="ARBA00022832"/>
    </source>
</evidence>
<dbReference type="InterPro" id="IPR014748">
    <property type="entry name" value="Enoyl-CoA_hydra_C"/>
</dbReference>
<comment type="caution">
    <text evidence="7">The sequence shown here is derived from an EMBL/GenBank/DDBJ whole genome shotgun (WGS) entry which is preliminary data.</text>
</comment>
<dbReference type="PANTHER" id="PTHR43602:SF1">
    <property type="entry name" value="ENOYL-COA HYDRATASE DOMAIN-CONTAINING PROTEIN 3, MITOCHONDRIAL"/>
    <property type="match status" value="1"/>
</dbReference>
<keyword evidence="8" id="KW-1185">Reference proteome</keyword>
<dbReference type="Pfam" id="PF00378">
    <property type="entry name" value="ECH_1"/>
    <property type="match status" value="1"/>
</dbReference>
<proteinExistence type="inferred from homology"/>
<dbReference type="NCBIfam" id="NF006008">
    <property type="entry name" value="PRK08139.1"/>
    <property type="match status" value="1"/>
</dbReference>
<organism evidence="7 8">
    <name type="scientific">Pollutimonas subterranea</name>
    <dbReference type="NCBI Taxonomy" id="2045210"/>
    <lineage>
        <taxon>Bacteria</taxon>
        <taxon>Pseudomonadati</taxon>
        <taxon>Pseudomonadota</taxon>
        <taxon>Betaproteobacteria</taxon>
        <taxon>Burkholderiales</taxon>
        <taxon>Alcaligenaceae</taxon>
        <taxon>Pollutimonas</taxon>
    </lineage>
</organism>
<dbReference type="CDD" id="cd06558">
    <property type="entry name" value="crotonase-like"/>
    <property type="match status" value="1"/>
</dbReference>
<dbReference type="InterPro" id="IPR052377">
    <property type="entry name" value="Mitochondrial_ECH-domain"/>
</dbReference>
<dbReference type="Gene3D" id="3.90.226.10">
    <property type="entry name" value="2-enoyl-CoA Hydratase, Chain A, domain 1"/>
    <property type="match status" value="1"/>
</dbReference>
<dbReference type="InterPro" id="IPR029045">
    <property type="entry name" value="ClpP/crotonase-like_dom_sf"/>
</dbReference>
<dbReference type="GO" id="GO:0016836">
    <property type="term" value="F:hydro-lyase activity"/>
    <property type="evidence" value="ECO:0007669"/>
    <property type="project" value="TreeGrafter"/>
</dbReference>
<dbReference type="RefSeq" id="WP_102074467.1">
    <property type="nucleotide sequence ID" value="NZ_PDNW01000011.1"/>
</dbReference>
<evidence type="ECO:0000256" key="1">
    <source>
        <dbReference type="ARBA" id="ARBA00005254"/>
    </source>
</evidence>
<gene>
    <name evidence="7" type="ORF">CR159_13390</name>
</gene>
<evidence type="ECO:0000256" key="4">
    <source>
        <dbReference type="ARBA" id="ARBA00023098"/>
    </source>
</evidence>
<evidence type="ECO:0000256" key="5">
    <source>
        <dbReference type="ARBA" id="ARBA00037410"/>
    </source>
</evidence>
<keyword evidence="3" id="KW-0809">Transit peptide</keyword>
<dbReference type="AlphaFoldDB" id="A0A2N4U2Q7"/>
<keyword evidence="4" id="KW-0443">Lipid metabolism</keyword>
<reference evidence="7 8" key="1">
    <citation type="submission" date="2017-10" db="EMBL/GenBank/DDBJ databases">
        <title>Two draft genome sequences of Pusillimonas sp. strains isolated from a nitrate- and radionuclide-contaminated groundwater in Russia.</title>
        <authorList>
            <person name="Grouzdev D.S."/>
            <person name="Tourova T.P."/>
            <person name="Goeva M.A."/>
            <person name="Babich T.L."/>
            <person name="Sokolova D.S."/>
            <person name="Abdullin R."/>
            <person name="Poltaraus A.B."/>
            <person name="Toshchakov S.V."/>
            <person name="Nazina T.N."/>
        </authorList>
    </citation>
    <scope>NUCLEOTIDE SEQUENCE [LARGE SCALE GENOMIC DNA]</scope>
    <source>
        <strain evidence="7 8">JR1/69-3-13</strain>
    </source>
</reference>
<dbReference type="OrthoDB" id="9807606at2"/>